<feature type="site" description="Important for substrate specificity" evidence="2">
    <location>
        <position position="140"/>
    </location>
</feature>
<evidence type="ECO:0000313" key="5">
    <source>
        <dbReference type="Proteomes" id="UP000294843"/>
    </source>
</evidence>
<dbReference type="PIRSF" id="PIRSF017388">
    <property type="entry name" value="Esterase_lipase"/>
    <property type="match status" value="1"/>
</dbReference>
<dbReference type="InterPro" id="IPR012354">
    <property type="entry name" value="Esterase_lipase"/>
</dbReference>
<dbReference type="InterPro" id="IPR029058">
    <property type="entry name" value="AB_hydrolase_fold"/>
</dbReference>
<dbReference type="EMBL" id="SCWF01000009">
    <property type="protein sequence ID" value="TDM13639.1"/>
    <property type="molecule type" value="Genomic_DNA"/>
</dbReference>
<reference evidence="4 5" key="1">
    <citation type="submission" date="2019-01" db="EMBL/GenBank/DDBJ databases">
        <title>Draft genome sequences of the type strains of six Macrococcus species.</title>
        <authorList>
            <person name="Mazhar S."/>
            <person name="Altermann E."/>
            <person name="Hill C."/>
            <person name="Mcauliffe O."/>
        </authorList>
    </citation>
    <scope>NUCLEOTIDE SEQUENCE [LARGE SCALE GENOMIC DNA]</scope>
    <source>
        <strain evidence="4 5">ATCC 51825</strain>
    </source>
</reference>
<dbReference type="InterPro" id="IPR022742">
    <property type="entry name" value="Hydrolase_4"/>
</dbReference>
<keyword evidence="5" id="KW-1185">Reference proteome</keyword>
<proteinExistence type="predicted"/>
<dbReference type="RefSeq" id="WP_133452163.1">
    <property type="nucleotide sequence ID" value="NZ_SCWF01000009.1"/>
</dbReference>
<dbReference type="Pfam" id="PF12146">
    <property type="entry name" value="Hydrolase_4"/>
    <property type="match status" value="1"/>
</dbReference>
<dbReference type="PANTHER" id="PTHR11614">
    <property type="entry name" value="PHOSPHOLIPASE-RELATED"/>
    <property type="match status" value="1"/>
</dbReference>
<feature type="active site" description="Nucleophile" evidence="1">
    <location>
        <position position="93"/>
    </location>
</feature>
<dbReference type="Proteomes" id="UP000294843">
    <property type="component" value="Unassembled WGS sequence"/>
</dbReference>
<gene>
    <name evidence="4" type="ORF">ERX55_08510</name>
</gene>
<dbReference type="OrthoDB" id="9800213at2"/>
<dbReference type="Gene3D" id="3.40.50.1820">
    <property type="entry name" value="alpha/beta hydrolase"/>
    <property type="match status" value="1"/>
</dbReference>
<evidence type="ECO:0000313" key="4">
    <source>
        <dbReference type="EMBL" id="TDM13639.1"/>
    </source>
</evidence>
<sequence length="244" mass="27758">MKLKNPRPIYLKSGEHAVLLLHSFTGTVRDVKGLAQRLNSAGFTTYVPSYQGHGLLLEEFIKYDMDDWWQKVLESYAFLKQEGYQTISAAGVSLGGLFTLKLLETFPEIHSGIAMSVPHFKDEAGLFYRLEQYGSRLDNILGLSEDEHAEQLAHIQNYHLGAQKFCRVIDEIMEGLPKINQPVLIMYGGRDDVSYADSAQIIFQHLKEPKYMRMIAEAGHLMPLGRGQLETEEMILSYFCHKNV</sequence>
<organism evidence="4 5">
    <name type="scientific">Macrococcus bovicus</name>
    <dbReference type="NCBI Taxonomy" id="69968"/>
    <lineage>
        <taxon>Bacteria</taxon>
        <taxon>Bacillati</taxon>
        <taxon>Bacillota</taxon>
        <taxon>Bacilli</taxon>
        <taxon>Bacillales</taxon>
        <taxon>Staphylococcaceae</taxon>
        <taxon>Macrococcus</taxon>
    </lineage>
</organism>
<accession>A0A4R6BYK5</accession>
<feature type="active site" description="Charge relay system" evidence="1">
    <location>
        <position position="220"/>
    </location>
</feature>
<evidence type="ECO:0000256" key="1">
    <source>
        <dbReference type="PIRSR" id="PIRSR017388-1"/>
    </source>
</evidence>
<dbReference type="GO" id="GO:0052689">
    <property type="term" value="F:carboxylic ester hydrolase activity"/>
    <property type="evidence" value="ECO:0007669"/>
    <property type="project" value="InterPro"/>
</dbReference>
<dbReference type="SUPFAM" id="SSF53474">
    <property type="entry name" value="alpha/beta-Hydrolases"/>
    <property type="match status" value="1"/>
</dbReference>
<name>A0A4R6BYK5_9STAP</name>
<dbReference type="AlphaFoldDB" id="A0A4R6BYK5"/>
<protein>
    <submittedName>
        <fullName evidence="4">Carboxylesterase</fullName>
    </submittedName>
</protein>
<feature type="domain" description="Serine aminopeptidase S33" evidence="3">
    <location>
        <begin position="16"/>
        <end position="221"/>
    </location>
</feature>
<dbReference type="InterPro" id="IPR051044">
    <property type="entry name" value="MAG_DAG_Lipase"/>
</dbReference>
<comment type="caution">
    <text evidence="4">The sequence shown here is derived from an EMBL/GenBank/DDBJ whole genome shotgun (WGS) entry which is preliminary data.</text>
</comment>
<evidence type="ECO:0000259" key="3">
    <source>
        <dbReference type="Pfam" id="PF12146"/>
    </source>
</evidence>
<feature type="active site" description="Charge relay system" evidence="1">
    <location>
        <position position="191"/>
    </location>
</feature>
<evidence type="ECO:0000256" key="2">
    <source>
        <dbReference type="PIRSR" id="PIRSR017388-3"/>
    </source>
</evidence>